<dbReference type="Gene3D" id="3.40.50.300">
    <property type="entry name" value="P-loop containing nucleotide triphosphate hydrolases"/>
    <property type="match status" value="1"/>
</dbReference>
<evidence type="ECO:0000256" key="9">
    <source>
        <dbReference type="SAM" id="MobiDB-lite"/>
    </source>
</evidence>
<feature type="transmembrane region" description="Helical" evidence="10">
    <location>
        <begin position="51"/>
        <end position="69"/>
    </location>
</feature>
<dbReference type="Pfam" id="PF00005">
    <property type="entry name" value="ABC_tran"/>
    <property type="match status" value="1"/>
</dbReference>
<dbReference type="InterPro" id="IPR027417">
    <property type="entry name" value="P-loop_NTPase"/>
</dbReference>
<sequence>MGIFRDLWWFFKSEKKGYGIGLFALFMVSMTHLIPPLVIGEIIDHIVKHTLSLTLVLEFSGILLATAAFEYGFRYLWSTNIWGEAFKLEKIMRVRLFRHFLRMDTLFYQRNRTGDLMAHATNDLQAIQEVAGRGVLTWADSLMTGGTTIIAMLLFIDWRLTIIAVLPLPFLALVSKILGDKIHVSFEHAQETFSEMNDKVQESITGMKAIKSFGEETQDMADFQQKLDNIDEAFVKVNRIDSMYDPLITLIVGVSYTLTIALGGYYVVHHVLSLGQLVAFMTYIGNLVWPMFAIGVLFNVIERGRASYSRVDKLLAQEAESKVSEGKLLMPDSGDLTFNVQNFTYPNEHEGRNLQNVQFDLKKGKVLGLVGRTGAGKSTIIKLLMREFDHYEGEIDFASRDIMDYQLDEYLPAIGYVPQEHFLFSMSVRDNIRFARMMASQEEVELAARAAGIHEDIVAFPAGYDTLVGERGVSLSGGQKQRLSIARALLIQPKVLILDDALSAVDAKTEQLILSNLKALRHESSTLIVSHRLSSVMDADEILVLEAGKIAERGLHGNLIKAEGWYAQMWQMQQIESHLESQNSPYSLTEKRSKDDESVSMLTKVKGGNNDGES</sequence>
<dbReference type="PROSITE" id="PS50929">
    <property type="entry name" value="ABC_TM1F"/>
    <property type="match status" value="1"/>
</dbReference>
<keyword evidence="8 10" id="KW-0472">Membrane</keyword>
<dbReference type="Gene3D" id="1.20.1560.10">
    <property type="entry name" value="ABC transporter type 1, transmembrane domain"/>
    <property type="match status" value="1"/>
</dbReference>
<dbReference type="KEGG" id="lact:D7I46_04260"/>
<dbReference type="CDD" id="cd18541">
    <property type="entry name" value="ABC_6TM_TmrB_like"/>
    <property type="match status" value="1"/>
</dbReference>
<dbReference type="InterPro" id="IPR017871">
    <property type="entry name" value="ABC_transporter-like_CS"/>
</dbReference>
<keyword evidence="3" id="KW-1003">Cell membrane</keyword>
<evidence type="ECO:0000256" key="1">
    <source>
        <dbReference type="ARBA" id="ARBA00004651"/>
    </source>
</evidence>
<name>A0A387B9H3_9LACT</name>
<feature type="domain" description="ABC transmembrane type-1" evidence="12">
    <location>
        <begin position="20"/>
        <end position="303"/>
    </location>
</feature>
<feature type="transmembrane region" description="Helical" evidence="10">
    <location>
        <begin position="247"/>
        <end position="268"/>
    </location>
</feature>
<accession>A0A387B9H3</accession>
<evidence type="ECO:0000256" key="10">
    <source>
        <dbReference type="SAM" id="Phobius"/>
    </source>
</evidence>
<reference evidence="13 14" key="1">
    <citation type="submission" date="2018-09" db="EMBL/GenBank/DDBJ databases">
        <title>Genome sequencing of strain 1JSPR-7.</title>
        <authorList>
            <person name="Heo J."/>
            <person name="Kim S.-J."/>
            <person name="Kwon S.-W."/>
        </authorList>
    </citation>
    <scope>NUCLEOTIDE SEQUENCE [LARGE SCALE GENOMIC DNA]</scope>
    <source>
        <strain evidence="13 14">1JSPR-7</strain>
    </source>
</reference>
<dbReference type="SUPFAM" id="SSF52540">
    <property type="entry name" value="P-loop containing nucleoside triphosphate hydrolases"/>
    <property type="match status" value="1"/>
</dbReference>
<dbReference type="SMART" id="SM00382">
    <property type="entry name" value="AAA"/>
    <property type="match status" value="1"/>
</dbReference>
<dbReference type="InterPro" id="IPR003593">
    <property type="entry name" value="AAA+_ATPase"/>
</dbReference>
<evidence type="ECO:0000256" key="8">
    <source>
        <dbReference type="ARBA" id="ARBA00023136"/>
    </source>
</evidence>
<evidence type="ECO:0000256" key="6">
    <source>
        <dbReference type="ARBA" id="ARBA00022840"/>
    </source>
</evidence>
<feature type="domain" description="ABC transporter" evidence="11">
    <location>
        <begin position="338"/>
        <end position="572"/>
    </location>
</feature>
<dbReference type="EMBL" id="CP032627">
    <property type="protein sequence ID" value="AYG00373.1"/>
    <property type="molecule type" value="Genomic_DNA"/>
</dbReference>
<dbReference type="GO" id="GO:0016887">
    <property type="term" value="F:ATP hydrolysis activity"/>
    <property type="evidence" value="ECO:0007669"/>
    <property type="project" value="InterPro"/>
</dbReference>
<dbReference type="InterPro" id="IPR039421">
    <property type="entry name" value="Type_1_exporter"/>
</dbReference>
<proteinExistence type="predicted"/>
<dbReference type="Pfam" id="PF00664">
    <property type="entry name" value="ABC_membrane"/>
    <property type="match status" value="1"/>
</dbReference>
<dbReference type="FunFam" id="3.40.50.300:FF:000221">
    <property type="entry name" value="Multidrug ABC transporter ATP-binding protein"/>
    <property type="match status" value="1"/>
</dbReference>
<evidence type="ECO:0000259" key="12">
    <source>
        <dbReference type="PROSITE" id="PS50929"/>
    </source>
</evidence>
<feature type="transmembrane region" description="Helical" evidence="10">
    <location>
        <begin position="280"/>
        <end position="301"/>
    </location>
</feature>
<dbReference type="InterPro" id="IPR011527">
    <property type="entry name" value="ABC1_TM_dom"/>
</dbReference>
<keyword evidence="4 10" id="KW-0812">Transmembrane</keyword>
<dbReference type="Proteomes" id="UP000269374">
    <property type="component" value="Chromosome"/>
</dbReference>
<dbReference type="GO" id="GO:0015421">
    <property type="term" value="F:ABC-type oligopeptide transporter activity"/>
    <property type="evidence" value="ECO:0007669"/>
    <property type="project" value="TreeGrafter"/>
</dbReference>
<protein>
    <submittedName>
        <fullName evidence="13">ATP-binding cassette domain-containing protein</fullName>
    </submittedName>
</protein>
<evidence type="ECO:0000259" key="11">
    <source>
        <dbReference type="PROSITE" id="PS50893"/>
    </source>
</evidence>
<keyword evidence="6 13" id="KW-0067">ATP-binding</keyword>
<dbReference type="PANTHER" id="PTHR43394:SF1">
    <property type="entry name" value="ATP-BINDING CASSETTE SUB-FAMILY B MEMBER 10, MITOCHONDRIAL"/>
    <property type="match status" value="1"/>
</dbReference>
<feature type="region of interest" description="Disordered" evidence="9">
    <location>
        <begin position="581"/>
        <end position="614"/>
    </location>
</feature>
<dbReference type="SUPFAM" id="SSF90123">
    <property type="entry name" value="ABC transporter transmembrane region"/>
    <property type="match status" value="1"/>
</dbReference>
<evidence type="ECO:0000256" key="5">
    <source>
        <dbReference type="ARBA" id="ARBA00022741"/>
    </source>
</evidence>
<dbReference type="InterPro" id="IPR036640">
    <property type="entry name" value="ABC1_TM_sf"/>
</dbReference>
<dbReference type="GO" id="GO:0005886">
    <property type="term" value="C:plasma membrane"/>
    <property type="evidence" value="ECO:0007669"/>
    <property type="project" value="UniProtKB-SubCell"/>
</dbReference>
<dbReference type="RefSeq" id="WP_120771761.1">
    <property type="nucleotide sequence ID" value="NZ_CP032627.1"/>
</dbReference>
<keyword evidence="7 10" id="KW-1133">Transmembrane helix</keyword>
<evidence type="ECO:0000313" key="14">
    <source>
        <dbReference type="Proteomes" id="UP000269374"/>
    </source>
</evidence>
<evidence type="ECO:0000256" key="3">
    <source>
        <dbReference type="ARBA" id="ARBA00022475"/>
    </source>
</evidence>
<dbReference type="OrthoDB" id="9770415at2"/>
<feature type="transmembrane region" description="Helical" evidence="10">
    <location>
        <begin position="149"/>
        <end position="174"/>
    </location>
</feature>
<dbReference type="PROSITE" id="PS00211">
    <property type="entry name" value="ABC_TRANSPORTER_1"/>
    <property type="match status" value="1"/>
</dbReference>
<gene>
    <name evidence="13" type="ORF">D7I46_04260</name>
</gene>
<dbReference type="PROSITE" id="PS50893">
    <property type="entry name" value="ABC_TRANSPORTER_2"/>
    <property type="match status" value="1"/>
</dbReference>
<dbReference type="FunFam" id="1.20.1560.10:FF:000011">
    <property type="entry name" value="Multidrug ABC transporter ATP-binding protein"/>
    <property type="match status" value="1"/>
</dbReference>
<dbReference type="InterPro" id="IPR003439">
    <property type="entry name" value="ABC_transporter-like_ATP-bd"/>
</dbReference>
<keyword evidence="5" id="KW-0547">Nucleotide-binding</keyword>
<dbReference type="GO" id="GO:0005524">
    <property type="term" value="F:ATP binding"/>
    <property type="evidence" value="ECO:0007669"/>
    <property type="project" value="UniProtKB-KW"/>
</dbReference>
<comment type="subcellular location">
    <subcellularLocation>
        <location evidence="1">Cell membrane</location>
        <topology evidence="1">Multi-pass membrane protein</topology>
    </subcellularLocation>
</comment>
<evidence type="ECO:0000313" key="13">
    <source>
        <dbReference type="EMBL" id="AYG00373.1"/>
    </source>
</evidence>
<dbReference type="PANTHER" id="PTHR43394">
    <property type="entry name" value="ATP-DEPENDENT PERMEASE MDL1, MITOCHONDRIAL"/>
    <property type="match status" value="1"/>
</dbReference>
<feature type="transmembrane region" description="Helical" evidence="10">
    <location>
        <begin position="20"/>
        <end position="39"/>
    </location>
</feature>
<evidence type="ECO:0000256" key="7">
    <source>
        <dbReference type="ARBA" id="ARBA00022989"/>
    </source>
</evidence>
<dbReference type="AlphaFoldDB" id="A0A387B9H3"/>
<keyword evidence="14" id="KW-1185">Reference proteome</keyword>
<evidence type="ECO:0000256" key="2">
    <source>
        <dbReference type="ARBA" id="ARBA00022448"/>
    </source>
</evidence>
<evidence type="ECO:0000256" key="4">
    <source>
        <dbReference type="ARBA" id="ARBA00022692"/>
    </source>
</evidence>
<organism evidence="13 14">
    <name type="scientific">Lactococcus allomyrinae</name>
    <dbReference type="NCBI Taxonomy" id="2419773"/>
    <lineage>
        <taxon>Bacteria</taxon>
        <taxon>Bacillati</taxon>
        <taxon>Bacillota</taxon>
        <taxon>Bacilli</taxon>
        <taxon>Lactobacillales</taxon>
        <taxon>Streptococcaceae</taxon>
        <taxon>Lactococcus</taxon>
    </lineage>
</organism>
<keyword evidence="2" id="KW-0813">Transport</keyword>